<dbReference type="EMBL" id="CP157675">
    <property type="protein sequence ID" value="XBP69193.1"/>
    <property type="molecule type" value="Genomic_DNA"/>
</dbReference>
<feature type="coiled-coil region" evidence="1">
    <location>
        <begin position="46"/>
        <end position="73"/>
    </location>
</feature>
<dbReference type="RefSeq" id="WP_349277617.1">
    <property type="nucleotide sequence ID" value="NZ_CBCSCU010000003.1"/>
</dbReference>
<sequence length="110" mass="12231">MMMKQLIQKAKVMFFEPDGVSGTAEQRAFTALDADDLGQPVTDHRMTAEQQRIQLLETQNQQLRADIALLKNFSIGFAHEMQELLADVSQLGFSTGVRTSQAVAPQAEIH</sequence>
<keyword evidence="1" id="KW-0175">Coiled coil</keyword>
<accession>A0AAU7LQA0</accession>
<reference evidence="2" key="1">
    <citation type="submission" date="2024-05" db="EMBL/GenBank/DDBJ databases">
        <authorList>
            <person name="Bunk B."/>
            <person name="Swiderski J."/>
            <person name="Sproer C."/>
            <person name="Thiel V."/>
        </authorList>
    </citation>
    <scope>NUCLEOTIDE SEQUENCE</scope>
    <source>
        <strain evidence="2">DSM 17735</strain>
    </source>
</reference>
<gene>
    <name evidence="2" type="ORF">ABLV49_14960</name>
</gene>
<dbReference type="AlphaFoldDB" id="A0AAU7LQA0"/>
<protein>
    <submittedName>
        <fullName evidence="2">Uncharacterized protein</fullName>
    </submittedName>
</protein>
<proteinExistence type="predicted"/>
<evidence type="ECO:0000313" key="2">
    <source>
        <dbReference type="EMBL" id="XBP69193.1"/>
    </source>
</evidence>
<evidence type="ECO:0000256" key="1">
    <source>
        <dbReference type="SAM" id="Coils"/>
    </source>
</evidence>
<organism evidence="2">
    <name type="scientific">Polaromonas hydrogenivorans</name>
    <dbReference type="NCBI Taxonomy" id="335476"/>
    <lineage>
        <taxon>Bacteria</taxon>
        <taxon>Pseudomonadati</taxon>
        <taxon>Pseudomonadota</taxon>
        <taxon>Betaproteobacteria</taxon>
        <taxon>Burkholderiales</taxon>
        <taxon>Comamonadaceae</taxon>
        <taxon>Polaromonas</taxon>
    </lineage>
</organism>
<name>A0AAU7LQA0_9BURK</name>